<evidence type="ECO:0000313" key="4">
    <source>
        <dbReference type="Proteomes" id="UP001198701"/>
    </source>
</evidence>
<dbReference type="InterPro" id="IPR009003">
    <property type="entry name" value="Peptidase_S1_PA"/>
</dbReference>
<dbReference type="SUPFAM" id="SSF50494">
    <property type="entry name" value="Trypsin-like serine proteases"/>
    <property type="match status" value="1"/>
</dbReference>
<evidence type="ECO:0000313" key="3">
    <source>
        <dbReference type="EMBL" id="MCC6071695.1"/>
    </source>
</evidence>
<keyword evidence="1" id="KW-0732">Signal</keyword>
<feature type="region of interest" description="Disordered" evidence="2">
    <location>
        <begin position="1"/>
        <end position="72"/>
    </location>
</feature>
<feature type="compositionally biased region" description="Basic and acidic residues" evidence="2">
    <location>
        <begin position="11"/>
        <end position="28"/>
    </location>
</feature>
<dbReference type="InterPro" id="IPR043504">
    <property type="entry name" value="Peptidase_S1_PA_chymotrypsin"/>
</dbReference>
<dbReference type="InterPro" id="IPR050966">
    <property type="entry name" value="Glutamyl_endopeptidase"/>
</dbReference>
<proteinExistence type="predicted"/>
<comment type="caution">
    <text evidence="3">The sequence shown here is derived from an EMBL/GenBank/DDBJ whole genome shotgun (WGS) entry which is preliminary data.</text>
</comment>
<evidence type="ECO:0008006" key="5">
    <source>
        <dbReference type="Google" id="ProtNLM"/>
    </source>
</evidence>
<accession>A0ABS8IWU0</accession>
<dbReference type="Proteomes" id="UP001198701">
    <property type="component" value="Unassembled WGS sequence"/>
</dbReference>
<evidence type="ECO:0000256" key="1">
    <source>
        <dbReference type="ARBA" id="ARBA00022729"/>
    </source>
</evidence>
<dbReference type="PANTHER" id="PTHR15462">
    <property type="entry name" value="SERINE PROTEASE"/>
    <property type="match status" value="1"/>
</dbReference>
<keyword evidence="4" id="KW-1185">Reference proteome</keyword>
<reference evidence="3 4" key="1">
    <citation type="submission" date="2021-11" db="EMBL/GenBank/DDBJ databases">
        <authorList>
            <person name="Huq M.A."/>
        </authorList>
    </citation>
    <scope>NUCLEOTIDE SEQUENCE [LARGE SCALE GENOMIC DNA]</scope>
    <source>
        <strain evidence="3 4">MAHUQ-52</strain>
    </source>
</reference>
<dbReference type="EMBL" id="JAJHPV010000013">
    <property type="protein sequence ID" value="MCC6071695.1"/>
    <property type="molecule type" value="Genomic_DNA"/>
</dbReference>
<evidence type="ECO:0000256" key="2">
    <source>
        <dbReference type="SAM" id="MobiDB-lite"/>
    </source>
</evidence>
<protein>
    <recommendedName>
        <fullName evidence="5">Serine protease</fullName>
    </recommendedName>
</protein>
<dbReference type="PANTHER" id="PTHR15462:SF19">
    <property type="entry name" value="PEPTIDASE S1 DOMAIN-CONTAINING PROTEIN"/>
    <property type="match status" value="1"/>
</dbReference>
<name>A0ABS8IWU0_9BURK</name>
<dbReference type="Gene3D" id="2.40.10.10">
    <property type="entry name" value="Trypsin-like serine proteases"/>
    <property type="match status" value="2"/>
</dbReference>
<organism evidence="3 4">
    <name type="scientific">Massilia agrisoli</name>
    <dbReference type="NCBI Taxonomy" id="2892444"/>
    <lineage>
        <taxon>Bacteria</taxon>
        <taxon>Pseudomonadati</taxon>
        <taxon>Pseudomonadota</taxon>
        <taxon>Betaproteobacteria</taxon>
        <taxon>Burkholderiales</taxon>
        <taxon>Oxalobacteraceae</taxon>
        <taxon>Telluria group</taxon>
        <taxon>Massilia</taxon>
    </lineage>
</organism>
<gene>
    <name evidence="3" type="ORF">LMJ30_12065</name>
</gene>
<sequence length="356" mass="38089">MAQTDQPVSKENPDARRAAEYWTADRFKAAKPLPLPTPKAGEVKQESAPPQPASKPESSDAQAPSIKSAPREQRLYDAQRKGLLDGEVEPQANGTFNAPYTSTRVFPIFTGSSAGFSADRAYPYRTIGKLFFSINGSPYVCSASVIQRRVVSTAGHCVHSGDASGFHDNFVFVPSFRDGVAPFKSWNWRYVITTGTWASGGGGVPNAADYAMIEFADQAMTTGGPLTKLGNVTGWLGWETGRLNANHTSKLGYPCNLDSCQKMQNVTSHSYRPTSPNNVEYGSDARGGSSGGPWVQNFAVLASGGGSGSNTAQNRVVGVTSYGYISADPKVQGASVPDSRWVQIWNQICARPGNCN</sequence>